<evidence type="ECO:0000256" key="6">
    <source>
        <dbReference type="ARBA" id="ARBA00022962"/>
    </source>
</evidence>
<dbReference type="SMART" id="SM01097">
    <property type="entry name" value="CPSase_sm_chain"/>
    <property type="match status" value="1"/>
</dbReference>
<dbReference type="EMBL" id="CP015108">
    <property type="protein sequence ID" value="ARF15265.1"/>
    <property type="molecule type" value="Genomic_DNA"/>
</dbReference>
<evidence type="ECO:0000256" key="8">
    <source>
        <dbReference type="HAMAP-Rule" id="MF_01209"/>
    </source>
</evidence>
<dbReference type="PRINTS" id="PR00097">
    <property type="entry name" value="ANTSNTHASEII"/>
</dbReference>
<dbReference type="PROSITE" id="PS51273">
    <property type="entry name" value="GATASE_TYPE_1"/>
    <property type="match status" value="1"/>
</dbReference>
<evidence type="ECO:0000313" key="10">
    <source>
        <dbReference type="EMBL" id="ARF15265.1"/>
    </source>
</evidence>
<accession>A0ABN4YTU9</accession>
<dbReference type="EC" id="6.3.5.5" evidence="8"/>
<evidence type="ECO:0000256" key="2">
    <source>
        <dbReference type="ARBA" id="ARBA00007800"/>
    </source>
</evidence>
<comment type="function">
    <text evidence="8">Small subunit of the glutamine-dependent carbamoyl phosphate synthetase (CPSase). CPSase catalyzes the formation of carbamoyl phosphate from the ammonia moiety of glutamine, carbonate, and phosphate donated by ATP, constituting the first step of 2 biosynthetic pathways, one leading to arginine and/or urea and the other to pyrimidine nucleotides. The small subunit (glutamine amidotransferase) binds and cleaves glutamine to supply the large subunit with the substrate ammonia.</text>
</comment>
<feature type="domain" description="Carbamoyl-phosphate synthase small subunit N-terminal" evidence="9">
    <location>
        <begin position="2"/>
        <end position="132"/>
    </location>
</feature>
<feature type="binding site" evidence="8">
    <location>
        <position position="294"/>
    </location>
    <ligand>
        <name>L-glutamine</name>
        <dbReference type="ChEBI" id="CHEBI:58359"/>
    </ligand>
</feature>
<dbReference type="InterPro" id="IPR036480">
    <property type="entry name" value="CarbP_synth_ssu_N_sf"/>
</dbReference>
<keyword evidence="8" id="KW-0055">Arginine biosynthesis</keyword>
<feature type="binding site" evidence="8">
    <location>
        <position position="293"/>
    </location>
    <ligand>
        <name>L-glutamine</name>
        <dbReference type="ChEBI" id="CHEBI:58359"/>
    </ligand>
</feature>
<comment type="catalytic activity">
    <reaction evidence="7 8">
        <text>hydrogencarbonate + L-glutamine + 2 ATP + H2O = carbamoyl phosphate + L-glutamate + 2 ADP + phosphate + 2 H(+)</text>
        <dbReference type="Rhea" id="RHEA:18633"/>
        <dbReference type="ChEBI" id="CHEBI:15377"/>
        <dbReference type="ChEBI" id="CHEBI:15378"/>
        <dbReference type="ChEBI" id="CHEBI:17544"/>
        <dbReference type="ChEBI" id="CHEBI:29985"/>
        <dbReference type="ChEBI" id="CHEBI:30616"/>
        <dbReference type="ChEBI" id="CHEBI:43474"/>
        <dbReference type="ChEBI" id="CHEBI:58228"/>
        <dbReference type="ChEBI" id="CHEBI:58359"/>
        <dbReference type="ChEBI" id="CHEBI:456216"/>
        <dbReference type="EC" id="6.3.5.5"/>
    </reaction>
</comment>
<comment type="pathway">
    <text evidence="8">Pyrimidine metabolism; UMP biosynthesis via de novo pathway; (S)-dihydroorotate from bicarbonate: step 1/3.</text>
</comment>
<feature type="binding site" evidence="8">
    <location>
        <position position="224"/>
    </location>
    <ligand>
        <name>L-glutamine</name>
        <dbReference type="ChEBI" id="CHEBI:58359"/>
    </ligand>
</feature>
<reference evidence="10 11" key="1">
    <citation type="submission" date="2016-04" db="EMBL/GenBank/DDBJ databases">
        <title>Comparative Genomics and Epigenetics of Sporosarcina ureae.</title>
        <authorList>
            <person name="Oliver A.S."/>
            <person name="Cooper K.K."/>
        </authorList>
    </citation>
    <scope>NUCLEOTIDE SEQUENCE [LARGE SCALE GENOMIC DNA]</scope>
    <source>
        <strain evidence="10 11">S204</strain>
    </source>
</reference>
<dbReference type="NCBIfam" id="TIGR01368">
    <property type="entry name" value="CPSaseIIsmall"/>
    <property type="match status" value="1"/>
</dbReference>
<comment type="subunit">
    <text evidence="8">Composed of two chains; the small (or glutamine) chain promotes the hydrolysis of glutamine to ammonia, which is used by the large (or ammonia) chain to synthesize carbamoyl phosphate. Tetramer of heterodimers (alpha,beta)4.</text>
</comment>
<feature type="binding site" evidence="8">
    <location>
        <position position="222"/>
    </location>
    <ligand>
        <name>L-glutamine</name>
        <dbReference type="ChEBI" id="CHEBI:58359"/>
    </ligand>
</feature>
<dbReference type="InterPro" id="IPR006274">
    <property type="entry name" value="CarbamoylP_synth_ssu"/>
</dbReference>
<dbReference type="Gene3D" id="3.40.50.880">
    <property type="match status" value="1"/>
</dbReference>
<dbReference type="PRINTS" id="PR00099">
    <property type="entry name" value="CPSGATASE"/>
</dbReference>
<keyword evidence="3 8" id="KW-0436">Ligase</keyword>
<keyword evidence="8" id="KW-0665">Pyrimidine biosynthesis</keyword>
<comment type="similarity">
    <text evidence="2 8">Belongs to the CarA family.</text>
</comment>
<feature type="binding site" evidence="8">
    <location>
        <position position="250"/>
    </location>
    <ligand>
        <name>L-glutamine</name>
        <dbReference type="ChEBI" id="CHEBI:58359"/>
    </ligand>
</feature>
<evidence type="ECO:0000256" key="3">
    <source>
        <dbReference type="ARBA" id="ARBA00022598"/>
    </source>
</evidence>
<dbReference type="Pfam" id="PF00117">
    <property type="entry name" value="GATase"/>
    <property type="match status" value="1"/>
</dbReference>
<dbReference type="PANTHER" id="PTHR43418:SF7">
    <property type="entry name" value="CARBAMOYL-PHOSPHATE SYNTHASE SMALL CHAIN"/>
    <property type="match status" value="1"/>
</dbReference>
<dbReference type="Pfam" id="PF00988">
    <property type="entry name" value="CPSase_sm_chain"/>
    <property type="match status" value="1"/>
</dbReference>
<feature type="active site" evidence="8">
    <location>
        <position position="334"/>
    </location>
</feature>
<comment type="pathway">
    <text evidence="1 8">Amino-acid biosynthesis; L-arginine biosynthesis; carbamoyl phosphate from bicarbonate: step 1/1.</text>
</comment>
<proteinExistence type="inferred from homology"/>
<feature type="region of interest" description="CPSase" evidence="8">
    <location>
        <begin position="1"/>
        <end position="173"/>
    </location>
</feature>
<keyword evidence="4 8" id="KW-0547">Nucleotide-binding</keyword>
<keyword evidence="11" id="KW-1185">Reference proteome</keyword>
<evidence type="ECO:0000256" key="5">
    <source>
        <dbReference type="ARBA" id="ARBA00022840"/>
    </source>
</evidence>
<name>A0ABN4YTU9_SPOUR</name>
<protein>
    <recommendedName>
        <fullName evidence="8">Carbamoyl phosphate synthase small chain</fullName>
        <ecNumber evidence="8">6.3.5.5</ecNumber>
    </recommendedName>
    <alternativeName>
        <fullName evidence="8">Carbamoyl phosphate synthetase glutamine chain</fullName>
    </alternativeName>
</protein>
<keyword evidence="6 8" id="KW-0315">Glutamine amidotransferase</keyword>
<dbReference type="InterPro" id="IPR035686">
    <property type="entry name" value="CPSase_GATase1"/>
</dbReference>
<dbReference type="RefSeq" id="WP_029052353.1">
    <property type="nucleotide sequence ID" value="NZ_CP015108.1"/>
</dbReference>
<sequence length="366" mass="39601">MTKRYLVLEDGSVFEGKAFGANCASIGEAVFATGMTGYQETISNPSGCGQIVVMTYPLIGNYGINRDDYESIDLAINGLVIRELAEEPSNFRSGMSLGDLLILKGIPGIQEIDTRKLTRLLRDKGSLRGKLTAAGDDIDTDATVAELQQYELPTDLVAKVSTKRPYPSPGLGKRVVVIDYGIKHGILRELNKKDCDVIVVPHDTSAKEILALFPDGILLSNGPGNPEDVEGAVETIKELMGKKPIFGIGLGHQLFALACGAKTAKMKNSHIGGNYPVKDLNTNRTDLTSQSHGYEVLKDSLAGTGLEVTHIALNDNCIEGLRSEKLEAFTVQFHPEASPGPQDSSYIFERFIQLMTASNRKENTNA</sequence>
<feature type="binding site" evidence="8">
    <location>
        <position position="253"/>
    </location>
    <ligand>
        <name>L-glutamine</name>
        <dbReference type="ChEBI" id="CHEBI:58359"/>
    </ligand>
</feature>
<comment type="caution">
    <text evidence="8">Lacks conserved residue(s) required for the propagation of feature annotation.</text>
</comment>
<dbReference type="SUPFAM" id="SSF52021">
    <property type="entry name" value="Carbamoyl phosphate synthetase, small subunit N-terminal domain"/>
    <property type="match status" value="1"/>
</dbReference>
<evidence type="ECO:0000313" key="11">
    <source>
        <dbReference type="Proteomes" id="UP000192486"/>
    </source>
</evidence>
<dbReference type="InterPro" id="IPR029062">
    <property type="entry name" value="Class_I_gatase-like"/>
</dbReference>
<dbReference type="SUPFAM" id="SSF52317">
    <property type="entry name" value="Class I glutamine amidotransferase-like"/>
    <property type="match status" value="1"/>
</dbReference>
<dbReference type="CDD" id="cd01744">
    <property type="entry name" value="GATase1_CPSase"/>
    <property type="match status" value="1"/>
</dbReference>
<dbReference type="InterPro" id="IPR050472">
    <property type="entry name" value="Anth_synth/Amidotransfase"/>
</dbReference>
<dbReference type="Gene3D" id="3.50.30.20">
    <property type="entry name" value="Carbamoyl-phosphate synthase small subunit, N-terminal domain"/>
    <property type="match status" value="1"/>
</dbReference>
<evidence type="ECO:0000256" key="1">
    <source>
        <dbReference type="ARBA" id="ARBA00005077"/>
    </source>
</evidence>
<evidence type="ECO:0000256" key="7">
    <source>
        <dbReference type="ARBA" id="ARBA00048816"/>
    </source>
</evidence>
<dbReference type="InterPro" id="IPR002474">
    <property type="entry name" value="CarbamoylP_synth_ssu_N"/>
</dbReference>
<dbReference type="NCBIfam" id="NF009475">
    <property type="entry name" value="PRK12838.1"/>
    <property type="match status" value="1"/>
</dbReference>
<dbReference type="PANTHER" id="PTHR43418">
    <property type="entry name" value="MULTIFUNCTIONAL TRYPTOPHAN BIOSYNTHESIS PROTEIN-RELATED"/>
    <property type="match status" value="1"/>
</dbReference>
<feature type="binding site" evidence="8">
    <location>
        <position position="46"/>
    </location>
    <ligand>
        <name>L-glutamine</name>
        <dbReference type="ChEBI" id="CHEBI:58359"/>
    </ligand>
</feature>
<feature type="active site" evidence="8">
    <location>
        <position position="336"/>
    </location>
</feature>
<gene>
    <name evidence="8" type="primary">carA</name>
    <name evidence="10" type="ORF">SporoS204_14550</name>
</gene>
<dbReference type="HAMAP" id="MF_01209">
    <property type="entry name" value="CPSase_S_chain"/>
    <property type="match status" value="1"/>
</dbReference>
<evidence type="ECO:0000256" key="4">
    <source>
        <dbReference type="ARBA" id="ARBA00022741"/>
    </source>
</evidence>
<organism evidence="10 11">
    <name type="scientific">Sporosarcina ureae</name>
    <dbReference type="NCBI Taxonomy" id="1571"/>
    <lineage>
        <taxon>Bacteria</taxon>
        <taxon>Bacillati</taxon>
        <taxon>Bacillota</taxon>
        <taxon>Bacilli</taxon>
        <taxon>Bacillales</taxon>
        <taxon>Caryophanaceae</taxon>
        <taxon>Sporosarcina</taxon>
    </lineage>
</organism>
<keyword evidence="5 8" id="KW-0067">ATP-binding</keyword>
<evidence type="ECO:0000259" key="9">
    <source>
        <dbReference type="SMART" id="SM01097"/>
    </source>
</evidence>
<dbReference type="InterPro" id="IPR017926">
    <property type="entry name" value="GATASE"/>
</dbReference>
<dbReference type="Proteomes" id="UP000192486">
    <property type="component" value="Chromosome"/>
</dbReference>
<comment type="catalytic activity">
    <reaction evidence="8">
        <text>L-glutamine + H2O = L-glutamate + NH4(+)</text>
        <dbReference type="Rhea" id="RHEA:15889"/>
        <dbReference type="ChEBI" id="CHEBI:15377"/>
        <dbReference type="ChEBI" id="CHEBI:28938"/>
        <dbReference type="ChEBI" id="CHEBI:29985"/>
        <dbReference type="ChEBI" id="CHEBI:58359"/>
    </reaction>
</comment>
<dbReference type="PRINTS" id="PR00096">
    <property type="entry name" value="GATASE"/>
</dbReference>
<keyword evidence="8" id="KW-0028">Amino-acid biosynthesis</keyword>